<gene>
    <name evidence="2" type="ORF">RND81_06G110900</name>
</gene>
<keyword evidence="3" id="KW-1185">Reference proteome</keyword>
<proteinExistence type="predicted"/>
<dbReference type="Proteomes" id="UP001443914">
    <property type="component" value="Unassembled WGS sequence"/>
</dbReference>
<sequence>MENKLLSESQQISSTEAVLVGALAPGINGQTWNTMKIVFVMLGFSLTFMLILGFTSCDFGLIFHVGFLVIISFTLFFLLARFLEQTGLVSVEHQMQEMGLRPKEGEPNLKSE</sequence>
<keyword evidence="1" id="KW-1133">Transmembrane helix</keyword>
<evidence type="ECO:0008006" key="4">
    <source>
        <dbReference type="Google" id="ProtNLM"/>
    </source>
</evidence>
<dbReference type="EMBL" id="JBDFQZ010000006">
    <property type="protein sequence ID" value="KAK9714667.1"/>
    <property type="molecule type" value="Genomic_DNA"/>
</dbReference>
<evidence type="ECO:0000256" key="1">
    <source>
        <dbReference type="SAM" id="Phobius"/>
    </source>
</evidence>
<keyword evidence="1" id="KW-0472">Membrane</keyword>
<organism evidence="2 3">
    <name type="scientific">Saponaria officinalis</name>
    <name type="common">Common soapwort</name>
    <name type="synonym">Lychnis saponaria</name>
    <dbReference type="NCBI Taxonomy" id="3572"/>
    <lineage>
        <taxon>Eukaryota</taxon>
        <taxon>Viridiplantae</taxon>
        <taxon>Streptophyta</taxon>
        <taxon>Embryophyta</taxon>
        <taxon>Tracheophyta</taxon>
        <taxon>Spermatophyta</taxon>
        <taxon>Magnoliopsida</taxon>
        <taxon>eudicotyledons</taxon>
        <taxon>Gunneridae</taxon>
        <taxon>Pentapetalae</taxon>
        <taxon>Caryophyllales</taxon>
        <taxon>Caryophyllaceae</taxon>
        <taxon>Caryophylleae</taxon>
        <taxon>Saponaria</taxon>
    </lineage>
</organism>
<feature type="transmembrane region" description="Helical" evidence="1">
    <location>
        <begin position="37"/>
        <end position="55"/>
    </location>
</feature>
<name>A0AAW1KAA4_SAPOF</name>
<comment type="caution">
    <text evidence="2">The sequence shown here is derived from an EMBL/GenBank/DDBJ whole genome shotgun (WGS) entry which is preliminary data.</text>
</comment>
<feature type="transmembrane region" description="Helical" evidence="1">
    <location>
        <begin position="61"/>
        <end position="80"/>
    </location>
</feature>
<evidence type="ECO:0000313" key="2">
    <source>
        <dbReference type="EMBL" id="KAK9714667.1"/>
    </source>
</evidence>
<reference evidence="2" key="1">
    <citation type="submission" date="2024-03" db="EMBL/GenBank/DDBJ databases">
        <title>WGS assembly of Saponaria officinalis var. Norfolk2.</title>
        <authorList>
            <person name="Jenkins J."/>
            <person name="Shu S."/>
            <person name="Grimwood J."/>
            <person name="Barry K."/>
            <person name="Goodstein D."/>
            <person name="Schmutz J."/>
            <person name="Leebens-Mack J."/>
            <person name="Osbourn A."/>
        </authorList>
    </citation>
    <scope>NUCLEOTIDE SEQUENCE [LARGE SCALE GENOMIC DNA]</scope>
    <source>
        <strain evidence="2">JIC</strain>
    </source>
</reference>
<keyword evidence="1" id="KW-0812">Transmembrane</keyword>
<evidence type="ECO:0000313" key="3">
    <source>
        <dbReference type="Proteomes" id="UP001443914"/>
    </source>
</evidence>
<protein>
    <recommendedName>
        <fullName evidence="4">Transmembrane protein</fullName>
    </recommendedName>
</protein>
<accession>A0AAW1KAA4</accession>
<dbReference type="AlphaFoldDB" id="A0AAW1KAA4"/>